<name>A0A0E9X288_ANGAN</name>
<accession>A0A0E9X288</accession>
<reference evidence="1" key="2">
    <citation type="journal article" date="2015" name="Fish Shellfish Immunol.">
        <title>Early steps in the European eel (Anguilla anguilla)-Vibrio vulnificus interaction in the gills: Role of the RtxA13 toxin.</title>
        <authorList>
            <person name="Callol A."/>
            <person name="Pajuelo D."/>
            <person name="Ebbesson L."/>
            <person name="Teles M."/>
            <person name="MacKenzie S."/>
            <person name="Amaro C."/>
        </authorList>
    </citation>
    <scope>NUCLEOTIDE SEQUENCE</scope>
</reference>
<sequence>MVRGKIHLRTVLKLHARYGRSVKHLGCGQDISVIGELQGGFNFSFFFRKHTVRVKAADSLCVNTYCFMMCYQTTPL</sequence>
<protein>
    <submittedName>
        <fullName evidence="1">Uncharacterized protein</fullName>
    </submittedName>
</protein>
<evidence type="ECO:0000313" key="1">
    <source>
        <dbReference type="EMBL" id="JAH96586.1"/>
    </source>
</evidence>
<proteinExistence type="predicted"/>
<reference evidence="1" key="1">
    <citation type="submission" date="2014-11" db="EMBL/GenBank/DDBJ databases">
        <authorList>
            <person name="Amaro Gonzalez C."/>
        </authorList>
    </citation>
    <scope>NUCLEOTIDE SEQUENCE</scope>
</reference>
<dbReference type="AlphaFoldDB" id="A0A0E9X288"/>
<dbReference type="EMBL" id="GBXM01011991">
    <property type="protein sequence ID" value="JAH96586.1"/>
    <property type="molecule type" value="Transcribed_RNA"/>
</dbReference>
<organism evidence="1">
    <name type="scientific">Anguilla anguilla</name>
    <name type="common">European freshwater eel</name>
    <name type="synonym">Muraena anguilla</name>
    <dbReference type="NCBI Taxonomy" id="7936"/>
    <lineage>
        <taxon>Eukaryota</taxon>
        <taxon>Metazoa</taxon>
        <taxon>Chordata</taxon>
        <taxon>Craniata</taxon>
        <taxon>Vertebrata</taxon>
        <taxon>Euteleostomi</taxon>
        <taxon>Actinopterygii</taxon>
        <taxon>Neopterygii</taxon>
        <taxon>Teleostei</taxon>
        <taxon>Anguilliformes</taxon>
        <taxon>Anguillidae</taxon>
        <taxon>Anguilla</taxon>
    </lineage>
</organism>